<keyword evidence="2" id="KW-1185">Reference proteome</keyword>
<gene>
    <name evidence="1" type="ORF">H0E87_022747</name>
</gene>
<dbReference type="PANTHER" id="PTHR34223:SF51">
    <property type="entry name" value="OS06G0556300 PROTEIN"/>
    <property type="match status" value="1"/>
</dbReference>
<proteinExistence type="predicted"/>
<dbReference type="AlphaFoldDB" id="A0A8T2X9U1"/>
<dbReference type="Proteomes" id="UP000807159">
    <property type="component" value="Chromosome 13"/>
</dbReference>
<evidence type="ECO:0000313" key="1">
    <source>
        <dbReference type="EMBL" id="KAH8490329.1"/>
    </source>
</evidence>
<reference evidence="1" key="1">
    <citation type="journal article" date="2021" name="J. Hered.">
        <title>Genome Assembly of Salicaceae Populus deltoides (Eastern Cottonwood) I-69 Based on Nanopore Sequencing and Hi-C Technologies.</title>
        <authorList>
            <person name="Bai S."/>
            <person name="Wu H."/>
            <person name="Zhang J."/>
            <person name="Pan Z."/>
            <person name="Zhao W."/>
            <person name="Li Z."/>
            <person name="Tong C."/>
        </authorList>
    </citation>
    <scope>NUCLEOTIDE SEQUENCE</scope>
    <source>
        <tissue evidence="1">Leaf</tissue>
    </source>
</reference>
<dbReference type="PANTHER" id="PTHR34223">
    <property type="entry name" value="OS11G0201299 PROTEIN"/>
    <property type="match status" value="1"/>
</dbReference>
<protein>
    <submittedName>
        <fullName evidence="1">Uncharacterized protein</fullName>
    </submittedName>
</protein>
<name>A0A8T2X9U1_POPDE</name>
<comment type="caution">
    <text evidence="1">The sequence shown here is derived from an EMBL/GenBank/DDBJ whole genome shotgun (WGS) entry which is preliminary data.</text>
</comment>
<dbReference type="InterPro" id="IPR053197">
    <property type="entry name" value="F-box_SCFL_complex_component"/>
</dbReference>
<organism evidence="1 2">
    <name type="scientific">Populus deltoides</name>
    <name type="common">Eastern poplar</name>
    <name type="synonym">Eastern cottonwood</name>
    <dbReference type="NCBI Taxonomy" id="3696"/>
    <lineage>
        <taxon>Eukaryota</taxon>
        <taxon>Viridiplantae</taxon>
        <taxon>Streptophyta</taxon>
        <taxon>Embryophyta</taxon>
        <taxon>Tracheophyta</taxon>
        <taxon>Spermatophyta</taxon>
        <taxon>Magnoliopsida</taxon>
        <taxon>eudicotyledons</taxon>
        <taxon>Gunneridae</taxon>
        <taxon>Pentapetalae</taxon>
        <taxon>rosids</taxon>
        <taxon>fabids</taxon>
        <taxon>Malpighiales</taxon>
        <taxon>Salicaceae</taxon>
        <taxon>Saliceae</taxon>
        <taxon>Populus</taxon>
    </lineage>
</organism>
<sequence length="292" mass="33410">MVIDHYAASHHVDHLIVKGTSRVVLIDLKLNKLELPKLTNLHLELCWWPSAILSNTECFDFSAVCPNLVNLFLSHFDAWRFGILKISGPKLVNLTVNWVNSDIVEISAPKLTFLKIKGETELNFSMINLPSLKQTEVVHVVRGNRWRSNDLRMMKELCGGTERLFSENLHNFFQGIRNAESVALCTSSFEPSPFSRLKSLKFIDSVNPLKIPAKVLNYLLSGSPCVETMLTEFRNDELCVTSPSNSGFSLAWETKQQKQKISRPEVEFSIKQWKKLQLLLQLILQHNQEDYI</sequence>
<accession>A0A8T2X9U1</accession>
<evidence type="ECO:0000313" key="2">
    <source>
        <dbReference type="Proteomes" id="UP000807159"/>
    </source>
</evidence>
<dbReference type="EMBL" id="JACEGQ020000013">
    <property type="protein sequence ID" value="KAH8490329.1"/>
    <property type="molecule type" value="Genomic_DNA"/>
</dbReference>